<dbReference type="GeneID" id="57166626"/>
<dbReference type="Proteomes" id="UP000179616">
    <property type="component" value="Unassembled WGS sequence"/>
</dbReference>
<dbReference type="PANTHER" id="PTHR30188:SF4">
    <property type="entry name" value="PROTEIN TRIGALACTOSYLDIACYLGLYCEROL 1, CHLOROPLASTIC"/>
    <property type="match status" value="1"/>
</dbReference>
<dbReference type="PANTHER" id="PTHR30188">
    <property type="entry name" value="ABC TRANSPORTER PERMEASE PROTEIN-RELATED"/>
    <property type="match status" value="1"/>
</dbReference>
<evidence type="ECO:0000256" key="1">
    <source>
        <dbReference type="SAM" id="Phobius"/>
    </source>
</evidence>
<keyword evidence="1" id="KW-0812">Transmembrane</keyword>
<reference evidence="2 3" key="1">
    <citation type="submission" date="2016-10" db="EMBL/GenBank/DDBJ databases">
        <title>Evaluation of Human, Veterinary and Environmental Mycobacterium chelonae Isolates by Core Genome Phylogenomic Analysis, Targeted Gene Comparison, and Anti-microbial Susceptibility Patterns: A Tale of Mistaken Identities.</title>
        <authorList>
            <person name="Fogelson S.B."/>
            <person name="Camus A.C."/>
            <person name="Lorenz W."/>
            <person name="Vasireddy R."/>
            <person name="Vasireddy S."/>
            <person name="Smith T."/>
            <person name="Brown-Elliott B.A."/>
            <person name="Wallace R.J.Jr."/>
            <person name="Hasan N.A."/>
            <person name="Reischl U."/>
            <person name="Sanchez S."/>
        </authorList>
    </citation>
    <scope>NUCLEOTIDE SEQUENCE [LARGE SCALE GENOMIC DNA]</scope>
    <source>
        <strain evidence="2 3">1559</strain>
    </source>
</reference>
<dbReference type="AlphaFoldDB" id="A0A1S1LB42"/>
<feature type="transmembrane region" description="Helical" evidence="1">
    <location>
        <begin position="143"/>
        <end position="169"/>
    </location>
</feature>
<evidence type="ECO:0000313" key="3">
    <source>
        <dbReference type="Proteomes" id="UP000179616"/>
    </source>
</evidence>
<dbReference type="OrthoDB" id="4764717at2"/>
<gene>
    <name evidence="2" type="ORF">BKG76_07405</name>
</gene>
<feature type="transmembrane region" description="Helical" evidence="1">
    <location>
        <begin position="67"/>
        <end position="89"/>
    </location>
</feature>
<dbReference type="GO" id="GO:0043190">
    <property type="term" value="C:ATP-binding cassette (ABC) transporter complex"/>
    <property type="evidence" value="ECO:0007669"/>
    <property type="project" value="InterPro"/>
</dbReference>
<sequence length="222" mass="22914">MTTYVAAPIVTQAGPGNGPIVPPVDRPTRSFVGFLTMARDAFVAMLTRPPAVREFFRQGAAIARVSVLPMCMVAIPLAVVIVLVLEALVFGPTGFPTHAILVAAATAATVVFAEADSARIQQDIDAMRGRGIDITHGYVVPRVLATAVAAVPLAFIAVGAAGVYFFSAFGKHTPLSLFIGNLMQLMSPVNVLIVVIEAATLGLIAGLIGCYRGATADSGPAA</sequence>
<protein>
    <recommendedName>
        <fullName evidence="4">ABC transporter permease</fullName>
    </recommendedName>
</protein>
<evidence type="ECO:0008006" key="4">
    <source>
        <dbReference type="Google" id="ProtNLM"/>
    </source>
</evidence>
<dbReference type="EMBL" id="MLIK01000018">
    <property type="protein sequence ID" value="OHU26808.1"/>
    <property type="molecule type" value="Genomic_DNA"/>
</dbReference>
<name>A0A1S1LB42_9MYCO</name>
<organism evidence="2 3">
    <name type="scientific">Mycobacteroides franklinii</name>
    <dbReference type="NCBI Taxonomy" id="948102"/>
    <lineage>
        <taxon>Bacteria</taxon>
        <taxon>Bacillati</taxon>
        <taxon>Actinomycetota</taxon>
        <taxon>Actinomycetes</taxon>
        <taxon>Mycobacteriales</taxon>
        <taxon>Mycobacteriaceae</taxon>
        <taxon>Mycobacteroides</taxon>
    </lineage>
</organism>
<feature type="transmembrane region" description="Helical" evidence="1">
    <location>
        <begin position="95"/>
        <end position="113"/>
    </location>
</feature>
<proteinExistence type="predicted"/>
<dbReference type="InterPro" id="IPR030802">
    <property type="entry name" value="Permease_MalE"/>
</dbReference>
<accession>A0A1S1LB42</accession>
<evidence type="ECO:0000313" key="2">
    <source>
        <dbReference type="EMBL" id="OHU26808.1"/>
    </source>
</evidence>
<dbReference type="GO" id="GO:0005548">
    <property type="term" value="F:phospholipid transporter activity"/>
    <property type="evidence" value="ECO:0007669"/>
    <property type="project" value="TreeGrafter"/>
</dbReference>
<dbReference type="STRING" id="948102.BKG76_07405"/>
<dbReference type="Pfam" id="PF02405">
    <property type="entry name" value="MlaE"/>
    <property type="match status" value="1"/>
</dbReference>
<feature type="transmembrane region" description="Helical" evidence="1">
    <location>
        <begin position="189"/>
        <end position="211"/>
    </location>
</feature>
<dbReference type="RefSeq" id="WP_070937066.1">
    <property type="nucleotide sequence ID" value="NZ_MLIK01000018.1"/>
</dbReference>
<comment type="caution">
    <text evidence="2">The sequence shown here is derived from an EMBL/GenBank/DDBJ whole genome shotgun (WGS) entry which is preliminary data.</text>
</comment>
<keyword evidence="1" id="KW-1133">Transmembrane helix</keyword>
<keyword evidence="1" id="KW-0472">Membrane</keyword>